<proteinExistence type="inferred from homology"/>
<keyword evidence="7" id="KW-0862">Zinc</keyword>
<evidence type="ECO:0000256" key="5">
    <source>
        <dbReference type="ARBA" id="ARBA00022771"/>
    </source>
</evidence>
<gene>
    <name evidence="12" type="ORF">PVAG01_02446</name>
</gene>
<feature type="domain" description="SP-RING-type" evidence="10">
    <location>
        <begin position="303"/>
        <end position="384"/>
    </location>
</feature>
<dbReference type="PANTHER" id="PTHR10782">
    <property type="entry name" value="ZINC FINGER MIZ DOMAIN-CONTAINING PROTEIN"/>
    <property type="match status" value="1"/>
</dbReference>
<keyword evidence="4" id="KW-0479">Metal-binding</keyword>
<evidence type="ECO:0000313" key="13">
    <source>
        <dbReference type="Proteomes" id="UP001629113"/>
    </source>
</evidence>
<dbReference type="Gene3D" id="2.60.120.780">
    <property type="entry name" value="PINIT domain"/>
    <property type="match status" value="1"/>
</dbReference>
<comment type="pathway">
    <text evidence="1">Protein modification; protein sumoylation.</text>
</comment>
<dbReference type="InterPro" id="IPR004181">
    <property type="entry name" value="Znf_MIZ"/>
</dbReference>
<dbReference type="InterPro" id="IPR038654">
    <property type="entry name" value="PINIT_sf"/>
</dbReference>
<feature type="domain" description="PINIT" evidence="11">
    <location>
        <begin position="118"/>
        <end position="274"/>
    </location>
</feature>
<keyword evidence="6" id="KW-0833">Ubl conjugation pathway</keyword>
<feature type="compositionally biased region" description="Polar residues" evidence="9">
    <location>
        <begin position="454"/>
        <end position="473"/>
    </location>
</feature>
<protein>
    <submittedName>
        <fullName evidence="12">MIZ/SP-RING zinc finger</fullName>
    </submittedName>
</protein>
<dbReference type="InterPro" id="IPR013083">
    <property type="entry name" value="Znf_RING/FYVE/PHD"/>
</dbReference>
<dbReference type="EMBL" id="JBFCZG010000002">
    <property type="protein sequence ID" value="KAL3425655.1"/>
    <property type="molecule type" value="Genomic_DNA"/>
</dbReference>
<dbReference type="Pfam" id="PF02891">
    <property type="entry name" value="zf-MIZ"/>
    <property type="match status" value="1"/>
</dbReference>
<evidence type="ECO:0000256" key="3">
    <source>
        <dbReference type="ARBA" id="ARBA00022679"/>
    </source>
</evidence>
<feature type="compositionally biased region" description="Basic and acidic residues" evidence="9">
    <location>
        <begin position="398"/>
        <end position="414"/>
    </location>
</feature>
<evidence type="ECO:0000256" key="8">
    <source>
        <dbReference type="PROSITE-ProRule" id="PRU00452"/>
    </source>
</evidence>
<reference evidence="12 13" key="1">
    <citation type="submission" date="2024-06" db="EMBL/GenBank/DDBJ databases">
        <title>Complete genome of Phlyctema vagabunda strain 19-DSS-EL-015.</title>
        <authorList>
            <person name="Fiorenzani C."/>
        </authorList>
    </citation>
    <scope>NUCLEOTIDE SEQUENCE [LARGE SCALE GENOMIC DNA]</scope>
    <source>
        <strain evidence="12 13">19-DSS-EL-015</strain>
    </source>
</reference>
<evidence type="ECO:0000256" key="6">
    <source>
        <dbReference type="ARBA" id="ARBA00022786"/>
    </source>
</evidence>
<sequence>MASMGGGYLDFNPETTIRKSLQGTGGMVNKTLQAILVEENLSKNGVKAELQQRLADRLREHARNKDAQKYARLKNMLENPAAIQVGGGLLPVAHYNNNSIPPFPPPAYSPSPWASQQNNMPGASGLRVRGPGMNFEFKSSPFYQIKEQIGEGRICDTMSQHRHTVTMNVRAASYPILSAVGSDKTGTMKVMVFCSADAHGRQDIAFPHQSEIKVNTGEVKANLRGLKNKPGTTLPVDITGEVRLSPSSYTNVVELTYALTTKKFFLAIFVVQTVPVKDLVKKLEVGKRITKELVVRDMISKAADTDIVATSTVLSLKCPLSTMRIGLPCRSVACQHIQCFDAESYLQLQMQAPTWLCPICNKAAPFESLAVDEYVKDILKSTSRSIDQVIIEPNGVWKSHEKEKPEPQAHKGPRESISFDDDDEIVEVSKPGMGKADNSLAYRTPNSVPPIPSSREQSTASSAQLKGSVSGKRTISDVIDLTSSGDEDDEPLARQPKRQFTGFGVPSANVPYRGNFGAI</sequence>
<evidence type="ECO:0000259" key="10">
    <source>
        <dbReference type="PROSITE" id="PS51044"/>
    </source>
</evidence>
<name>A0ABR4PQQ8_9HELO</name>
<dbReference type="PROSITE" id="PS51044">
    <property type="entry name" value="ZF_SP_RING"/>
    <property type="match status" value="1"/>
</dbReference>
<comment type="similarity">
    <text evidence="2">Belongs to the PIAS family.</text>
</comment>
<dbReference type="InterPro" id="IPR023321">
    <property type="entry name" value="PINIT"/>
</dbReference>
<evidence type="ECO:0000256" key="9">
    <source>
        <dbReference type="SAM" id="MobiDB-lite"/>
    </source>
</evidence>
<dbReference type="CDD" id="cd16792">
    <property type="entry name" value="SP-RING_Siz-like"/>
    <property type="match status" value="1"/>
</dbReference>
<dbReference type="PROSITE" id="PS51466">
    <property type="entry name" value="PINIT"/>
    <property type="match status" value="1"/>
</dbReference>
<evidence type="ECO:0000256" key="1">
    <source>
        <dbReference type="ARBA" id="ARBA00004718"/>
    </source>
</evidence>
<dbReference type="Proteomes" id="UP001629113">
    <property type="component" value="Unassembled WGS sequence"/>
</dbReference>
<dbReference type="InterPro" id="IPR031141">
    <property type="entry name" value="SIZ1/2_SP-RING"/>
</dbReference>
<evidence type="ECO:0000256" key="2">
    <source>
        <dbReference type="ARBA" id="ARBA00005383"/>
    </source>
</evidence>
<evidence type="ECO:0000259" key="11">
    <source>
        <dbReference type="PROSITE" id="PS51466"/>
    </source>
</evidence>
<keyword evidence="5 8" id="KW-0863">Zinc-finger</keyword>
<comment type="caution">
    <text evidence="12">The sequence shown here is derived from an EMBL/GenBank/DDBJ whole genome shotgun (WGS) entry which is preliminary data.</text>
</comment>
<keyword evidence="3" id="KW-0808">Transferase</keyword>
<feature type="region of interest" description="Disordered" evidence="9">
    <location>
        <begin position="397"/>
        <end position="507"/>
    </location>
</feature>
<keyword evidence="13" id="KW-1185">Reference proteome</keyword>
<evidence type="ECO:0000256" key="7">
    <source>
        <dbReference type="ARBA" id="ARBA00022833"/>
    </source>
</evidence>
<organism evidence="12 13">
    <name type="scientific">Phlyctema vagabunda</name>
    <dbReference type="NCBI Taxonomy" id="108571"/>
    <lineage>
        <taxon>Eukaryota</taxon>
        <taxon>Fungi</taxon>
        <taxon>Dikarya</taxon>
        <taxon>Ascomycota</taxon>
        <taxon>Pezizomycotina</taxon>
        <taxon>Leotiomycetes</taxon>
        <taxon>Helotiales</taxon>
        <taxon>Dermateaceae</taxon>
        <taxon>Phlyctema</taxon>
    </lineage>
</organism>
<evidence type="ECO:0000313" key="12">
    <source>
        <dbReference type="EMBL" id="KAL3425655.1"/>
    </source>
</evidence>
<accession>A0ABR4PQQ8</accession>
<dbReference type="PANTHER" id="PTHR10782:SF4">
    <property type="entry name" value="TONALLI, ISOFORM E"/>
    <property type="match status" value="1"/>
</dbReference>
<dbReference type="Gene3D" id="3.30.40.10">
    <property type="entry name" value="Zinc/RING finger domain, C3HC4 (zinc finger)"/>
    <property type="match status" value="1"/>
</dbReference>
<evidence type="ECO:0000256" key="4">
    <source>
        <dbReference type="ARBA" id="ARBA00022723"/>
    </source>
</evidence>
<dbReference type="Pfam" id="PF14324">
    <property type="entry name" value="PINIT"/>
    <property type="match status" value="1"/>
</dbReference>